<dbReference type="Gene3D" id="3.40.50.300">
    <property type="entry name" value="P-loop containing nucleotide triphosphate hydrolases"/>
    <property type="match status" value="1"/>
</dbReference>
<accession>A0A0D3IJW7</accession>
<dbReference type="Proteomes" id="UP000013827">
    <property type="component" value="Unassembled WGS sequence"/>
</dbReference>
<dbReference type="PRINTS" id="PR00449">
    <property type="entry name" value="RASTRNSFRMNG"/>
</dbReference>
<dbReference type="FunFam" id="3.40.50.300:FF:001447">
    <property type="entry name" value="Ras-related protein Rab-1B"/>
    <property type="match status" value="1"/>
</dbReference>
<dbReference type="NCBIfam" id="TIGR00231">
    <property type="entry name" value="small_GTP"/>
    <property type="match status" value="1"/>
</dbReference>
<keyword evidence="4" id="KW-1185">Reference proteome</keyword>
<keyword evidence="2" id="KW-0342">GTP-binding</keyword>
<name>A0A0D3IJW7_EMIH1</name>
<evidence type="ECO:0000256" key="2">
    <source>
        <dbReference type="ARBA" id="ARBA00023134"/>
    </source>
</evidence>
<evidence type="ECO:0000313" key="3">
    <source>
        <dbReference type="EnsemblProtists" id="EOD11552"/>
    </source>
</evidence>
<dbReference type="GeneID" id="17257731"/>
<dbReference type="SMART" id="SM00174">
    <property type="entry name" value="RHO"/>
    <property type="match status" value="1"/>
</dbReference>
<dbReference type="KEGG" id="ehx:EMIHUDRAFT_67370"/>
<evidence type="ECO:0000313" key="4">
    <source>
        <dbReference type="Proteomes" id="UP000013827"/>
    </source>
</evidence>
<dbReference type="CDD" id="cd00154">
    <property type="entry name" value="Rab"/>
    <property type="match status" value="1"/>
</dbReference>
<dbReference type="OMA" id="EWARDIR"/>
<dbReference type="InterPro" id="IPR027417">
    <property type="entry name" value="P-loop_NTPase"/>
</dbReference>
<dbReference type="EnsemblProtists" id="EOD11552">
    <property type="protein sequence ID" value="EOD11552"/>
    <property type="gene ID" value="EMIHUDRAFT_67370"/>
</dbReference>
<evidence type="ECO:0000256" key="1">
    <source>
        <dbReference type="ARBA" id="ARBA00022741"/>
    </source>
</evidence>
<dbReference type="GO" id="GO:0003924">
    <property type="term" value="F:GTPase activity"/>
    <property type="evidence" value="ECO:0007669"/>
    <property type="project" value="InterPro"/>
</dbReference>
<dbReference type="eggNOG" id="KOG0084">
    <property type="taxonomic scope" value="Eukaryota"/>
</dbReference>
<dbReference type="AlphaFoldDB" id="A0A0D3IJW7"/>
<dbReference type="PaxDb" id="2903-EOD11552"/>
<dbReference type="SUPFAM" id="SSF52540">
    <property type="entry name" value="P-loop containing nucleoside triphosphate hydrolases"/>
    <property type="match status" value="1"/>
</dbReference>
<dbReference type="InterPro" id="IPR050227">
    <property type="entry name" value="Rab"/>
</dbReference>
<reference evidence="4" key="1">
    <citation type="journal article" date="2013" name="Nature">
        <title>Pan genome of the phytoplankton Emiliania underpins its global distribution.</title>
        <authorList>
            <person name="Read B.A."/>
            <person name="Kegel J."/>
            <person name="Klute M.J."/>
            <person name="Kuo A."/>
            <person name="Lefebvre S.C."/>
            <person name="Maumus F."/>
            <person name="Mayer C."/>
            <person name="Miller J."/>
            <person name="Monier A."/>
            <person name="Salamov A."/>
            <person name="Young J."/>
            <person name="Aguilar M."/>
            <person name="Claverie J.M."/>
            <person name="Frickenhaus S."/>
            <person name="Gonzalez K."/>
            <person name="Herman E.K."/>
            <person name="Lin Y.C."/>
            <person name="Napier J."/>
            <person name="Ogata H."/>
            <person name="Sarno A.F."/>
            <person name="Shmutz J."/>
            <person name="Schroeder D."/>
            <person name="de Vargas C."/>
            <person name="Verret F."/>
            <person name="von Dassow P."/>
            <person name="Valentin K."/>
            <person name="Van de Peer Y."/>
            <person name="Wheeler G."/>
            <person name="Dacks J.B."/>
            <person name="Delwiche C.F."/>
            <person name="Dyhrman S.T."/>
            <person name="Glockner G."/>
            <person name="John U."/>
            <person name="Richards T."/>
            <person name="Worden A.Z."/>
            <person name="Zhang X."/>
            <person name="Grigoriev I.V."/>
            <person name="Allen A.E."/>
            <person name="Bidle K."/>
            <person name="Borodovsky M."/>
            <person name="Bowler C."/>
            <person name="Brownlee C."/>
            <person name="Cock J.M."/>
            <person name="Elias M."/>
            <person name="Gladyshev V.N."/>
            <person name="Groth M."/>
            <person name="Guda C."/>
            <person name="Hadaegh A."/>
            <person name="Iglesias-Rodriguez M.D."/>
            <person name="Jenkins J."/>
            <person name="Jones B.M."/>
            <person name="Lawson T."/>
            <person name="Leese F."/>
            <person name="Lindquist E."/>
            <person name="Lobanov A."/>
            <person name="Lomsadze A."/>
            <person name="Malik S.B."/>
            <person name="Marsh M.E."/>
            <person name="Mackinder L."/>
            <person name="Mock T."/>
            <person name="Mueller-Roeber B."/>
            <person name="Pagarete A."/>
            <person name="Parker M."/>
            <person name="Probert I."/>
            <person name="Quesneville H."/>
            <person name="Raines C."/>
            <person name="Rensing S.A."/>
            <person name="Riano-Pachon D.M."/>
            <person name="Richier S."/>
            <person name="Rokitta S."/>
            <person name="Shiraiwa Y."/>
            <person name="Soanes D.M."/>
            <person name="van der Giezen M."/>
            <person name="Wahlund T.M."/>
            <person name="Williams B."/>
            <person name="Wilson W."/>
            <person name="Wolfe G."/>
            <person name="Wurch L.L."/>
        </authorList>
    </citation>
    <scope>NUCLEOTIDE SEQUENCE</scope>
</reference>
<dbReference type="InterPro" id="IPR001806">
    <property type="entry name" value="Small_GTPase"/>
</dbReference>
<dbReference type="PROSITE" id="PS51419">
    <property type="entry name" value="RAB"/>
    <property type="match status" value="1"/>
</dbReference>
<protein>
    <submittedName>
        <fullName evidence="3">Uncharacterized protein</fullName>
    </submittedName>
</protein>
<dbReference type="RefSeq" id="XP_005763981.1">
    <property type="nucleotide sequence ID" value="XM_005763924.1"/>
</dbReference>
<dbReference type="GO" id="GO:0005525">
    <property type="term" value="F:GTP binding"/>
    <property type="evidence" value="ECO:0007669"/>
    <property type="project" value="UniProtKB-KW"/>
</dbReference>
<dbReference type="HOGENOM" id="CLU_041217_10_6_1"/>
<dbReference type="InterPro" id="IPR005225">
    <property type="entry name" value="Small_GTP-bd"/>
</dbReference>
<dbReference type="Pfam" id="PF00071">
    <property type="entry name" value="Ras"/>
    <property type="match status" value="1"/>
</dbReference>
<organism evidence="3 4">
    <name type="scientific">Emiliania huxleyi (strain CCMP1516)</name>
    <dbReference type="NCBI Taxonomy" id="280463"/>
    <lineage>
        <taxon>Eukaryota</taxon>
        <taxon>Haptista</taxon>
        <taxon>Haptophyta</taxon>
        <taxon>Prymnesiophyceae</taxon>
        <taxon>Isochrysidales</taxon>
        <taxon>Noelaerhabdaceae</taxon>
        <taxon>Emiliania</taxon>
    </lineage>
</organism>
<keyword evidence="1" id="KW-0547">Nucleotide-binding</keyword>
<dbReference type="SMART" id="SM00173">
    <property type="entry name" value="RAS"/>
    <property type="match status" value="1"/>
</dbReference>
<dbReference type="PANTHER" id="PTHR47977">
    <property type="entry name" value="RAS-RELATED PROTEIN RAB"/>
    <property type="match status" value="1"/>
</dbReference>
<dbReference type="STRING" id="2903.R1BPG5"/>
<dbReference type="SMART" id="SM00175">
    <property type="entry name" value="RAB"/>
    <property type="match status" value="1"/>
</dbReference>
<proteinExistence type="predicted"/>
<sequence length="162" mass="17237">MDRYDACHKVLLVGNVACGKTSLVTRLRTSTFDARTTSTVGVDFSVATISGTDNKTLRLHLWDSTGHERFRSITTSYYRVAHCVLLCVDTTSEDAIGACDAWLAAVQEYCAPGTPLLLVGTKIDLADERAVDAQALRGVAARAGAQYVETSSATGEGVTGAF</sequence>
<reference evidence="3" key="2">
    <citation type="submission" date="2024-10" db="UniProtKB">
        <authorList>
            <consortium name="EnsemblProtists"/>
        </authorList>
    </citation>
    <scope>IDENTIFICATION</scope>
</reference>